<proteinExistence type="inferred from homology"/>
<dbReference type="RefSeq" id="WP_019379471.1">
    <property type="nucleotide sequence ID" value="NZ_CP015506.1"/>
</dbReference>
<reference evidence="8 9" key="1">
    <citation type="submission" date="2016-04" db="EMBL/GenBank/DDBJ databases">
        <title>Complete genome sequence of Bacillus oceanisediminis strain 2691.</title>
        <authorList>
            <person name="Jeong H."/>
            <person name="Kim H.J."/>
            <person name="Lee D.-W."/>
        </authorList>
    </citation>
    <scope>NUCLEOTIDE SEQUENCE [LARGE SCALE GENOMIC DNA]</scope>
    <source>
        <strain evidence="8 9">2691</strain>
    </source>
</reference>
<dbReference type="InterPro" id="IPR020845">
    <property type="entry name" value="AMP-binding_CS"/>
</dbReference>
<dbReference type="CDD" id="cd05930">
    <property type="entry name" value="A_NRPS"/>
    <property type="match status" value="1"/>
</dbReference>
<dbReference type="Pfam" id="PF00668">
    <property type="entry name" value="Condensation"/>
    <property type="match status" value="3"/>
</dbReference>
<dbReference type="Pfam" id="PF00501">
    <property type="entry name" value="AMP-binding"/>
    <property type="match status" value="1"/>
</dbReference>
<dbReference type="Pfam" id="PF13193">
    <property type="entry name" value="AMP-binding_C"/>
    <property type="match status" value="1"/>
</dbReference>
<gene>
    <name evidence="8" type="ORF">A361_04065</name>
</gene>
<dbReference type="EMBL" id="CP015506">
    <property type="protein sequence ID" value="AND38325.1"/>
    <property type="molecule type" value="Genomic_DNA"/>
</dbReference>
<feature type="compositionally biased region" description="Basic residues" evidence="6">
    <location>
        <begin position="1975"/>
        <end position="1987"/>
    </location>
</feature>
<dbReference type="Gene3D" id="3.30.559.30">
    <property type="entry name" value="Nonribosomal peptide synthetase, condensation domain"/>
    <property type="match status" value="3"/>
</dbReference>
<evidence type="ECO:0000256" key="3">
    <source>
        <dbReference type="ARBA" id="ARBA00022450"/>
    </source>
</evidence>
<dbReference type="STRING" id="1196031.A361_04065"/>
<keyword evidence="4" id="KW-0597">Phosphoprotein</keyword>
<dbReference type="Proteomes" id="UP000077856">
    <property type="component" value="Chromosome"/>
</dbReference>
<dbReference type="InterPro" id="IPR025110">
    <property type="entry name" value="AMP-bd_C"/>
</dbReference>
<dbReference type="InterPro" id="IPR042099">
    <property type="entry name" value="ANL_N_sf"/>
</dbReference>
<comment type="similarity">
    <text evidence="2">Belongs to the ATP-dependent AMP-binding enzyme family.</text>
</comment>
<dbReference type="PROSITE" id="PS50075">
    <property type="entry name" value="CARRIER"/>
    <property type="match status" value="1"/>
</dbReference>
<protein>
    <recommendedName>
        <fullName evidence="7">Carrier domain-containing protein</fullName>
    </recommendedName>
</protein>
<evidence type="ECO:0000256" key="1">
    <source>
        <dbReference type="ARBA" id="ARBA00001957"/>
    </source>
</evidence>
<comment type="cofactor">
    <cofactor evidence="1">
        <name>pantetheine 4'-phosphate</name>
        <dbReference type="ChEBI" id="CHEBI:47942"/>
    </cofactor>
</comment>
<dbReference type="InterPro" id="IPR009081">
    <property type="entry name" value="PP-bd_ACP"/>
</dbReference>
<evidence type="ECO:0000313" key="9">
    <source>
        <dbReference type="Proteomes" id="UP000077856"/>
    </source>
</evidence>
<dbReference type="CDD" id="cd19543">
    <property type="entry name" value="DCL_NRPS"/>
    <property type="match status" value="1"/>
</dbReference>
<dbReference type="Pfam" id="PF00550">
    <property type="entry name" value="PP-binding"/>
    <property type="match status" value="1"/>
</dbReference>
<dbReference type="Gene3D" id="3.30.300.30">
    <property type="match status" value="1"/>
</dbReference>
<sequence length="1993" mass="227392">MDIKNIANIYECSPLQKGMLFHAVHQPETGLYIEQIRFSLSDALEKEVFRRAWEKTVERHDALRTTFHWKGINSQLQVVQKKIKVPWEEKSWDCPLYEADEKLNKTAEDIRVEPFDLEKGPLMKFCLIKLTDGYEFIWTFHHLLMDGWSMPLVLKDVLDFYHSTIRDEPLSLENTPQYGEYISWLNKQELSEALEFFRRKLEGLEEPSYLKTKRGNSMHSVQDQYRDCFISEQERTRLESLARDHNVTLFTVLQSLWALLINSRTDFTDVVMGTVMSGRRPEVRNSDRIVGPFINTLPLRIRLKREDTMLEVIQQVQKEQTELLQYEYTPLFEVQKVSGLSADKPLFDSIIVFENYPFDPKLFTDEKAGLAITRFQVEEKSNFPVSLAVIPYEGKLLLRLHFSSSAINNDDAEAILNRLTLFMNQVLDDVNKTVDSLQLKDEKETKKTVIHGRTLKQKITGPFTLHEQFEKQVLIYGNKIAVRSENDAYTYKELNRRSNQLAAHLVEKGLTTGQHVAVMMERSADLVIAILGILKAGGVYVPIDKHMPEERIRYILHDSEARFMIVGKKGQTASFTGITCIPVSVKQDIGGRTAKAEVSSLHSAYLMYTSGSTGEPKGVTVTHNAALLHYQSFKETFQLKESDKVLQFGTITFDPSTEQIFPTLFSGGEVFIRGEHLWDAQEFVDKVNEYEITIGNLPTPYWTEVVQYYRLTNRQLEMPSLRMLAIGGDKLSKAHAEAWNLVNKGKTELYNFYGPTEIVTTCTYYKISKELPDTPIVSIGIPFPNRKTYILDNMDRLVPDGKPGELYIGGPILSSGYHLKPAQTAERFLPDPFSTVPGGRMYRTGDIVASSPTGEIDFLGRNDDQLKIRGYRVETGEIEKALLTIPGVRQSIVKAESVSGRKTLYAYVTLDKAISNEELKASLKSVLPEYMIPRSIIVLDELPMLTNGKVDRKALPLPEVLENTRTSIAVPVNSLQEKMACIWEEVLRVDKVGIHDNYFELGGDSILALQIAAKCQEVNIHLTTKDLFEHQTIENISLALENESDEYLNSNLTDLGGANGQPFTPIMKWFFEKELANPHHWNQSVFINSKEDLAVREFKQALTCMVEAHQAFQTRFIHNGDEWVQIPDDSPGFTLEVIDINGEAALDSQNKRIQEAQSSIDFSNGPLMKVLYFRNEKEKKYEVFFTAHHLIVDGVSWRILLEDLQSAYNQILKNEQVKLPNEGMSFKEWGHFLQNYAKSEKLAKEYPYWKKTAAFSTKIPRDFINSDIRNTEGSKVKKTISFTEKETQYLLTGVNQTLDAKIQEILITSLILTLRKWTGNKQVKVDLEGHGREEINKGVQLSRTVGWFTALFPFLSDTGKNQSLLESLTSTVRQIRSIPQNGIGFGILKYLTDKELKDNASDVSFNYLGQVMHSRENDFFEISNRSAEPIRSKESRRAYLIDVEGAVIGGKLSLDWMYSSYVHKDETIEILISTFVSTVKDIIALAKQFEYKLLLPKSFPKISLREDEWELVSSHSTDIEDIFPLSPVQEGMLFHTLMHPNSGVYVEQMAFRICGEFSVQAFSKAWDHVLASNSILRADFLWEGFTKPIHVINSEPKVQVEYEDWSGKSSLSAETDLEDLRRMQRLTGFIPGRDQMLKLKLICLNEETHYFIWTYHHLLLDGWSMPMVINQLSEAYRNIISGIELRRMASLSFGEFSFWQSTQDRSNTDEFWKENLLNYDQRAILVGTATKSNLASSGHREIKRKLSLDLTGNLKTLASREKATLNTIVQCGWSLLLSFLGKKEQVIFGSVFSGRSAPVKGIEEMVGMFINTLPIGVKVTKRKSVRSLLSEVQNLQGKISQIEHMPLTEIKEIIGYKSKDPLFETCLIFANFPNMLSSDGKQQLLEGVSVQDVEIAEQTNFPLTVSIVPEDSLSLDINYSCSHFNEDDINLYLDLLVAVLSQMGTDSGCEVGMLMAEMEKLLLYHNQSQESQKKERNRSRLSSRKRTSISILS</sequence>
<dbReference type="PANTHER" id="PTHR45398:SF1">
    <property type="entry name" value="ENZYME, PUTATIVE (JCVI)-RELATED"/>
    <property type="match status" value="1"/>
</dbReference>
<dbReference type="SUPFAM" id="SSF47336">
    <property type="entry name" value="ACP-like"/>
    <property type="match status" value="1"/>
</dbReference>
<dbReference type="KEGG" id="bon:A361_04065"/>
<dbReference type="GO" id="GO:0008610">
    <property type="term" value="P:lipid biosynthetic process"/>
    <property type="evidence" value="ECO:0007669"/>
    <property type="project" value="UniProtKB-ARBA"/>
</dbReference>
<organism evidence="8 9">
    <name type="scientific">Cytobacillus oceanisediminis 2691</name>
    <dbReference type="NCBI Taxonomy" id="1196031"/>
    <lineage>
        <taxon>Bacteria</taxon>
        <taxon>Bacillati</taxon>
        <taxon>Bacillota</taxon>
        <taxon>Bacilli</taxon>
        <taxon>Bacillales</taxon>
        <taxon>Bacillaceae</taxon>
        <taxon>Cytobacillus</taxon>
    </lineage>
</organism>
<evidence type="ECO:0000259" key="7">
    <source>
        <dbReference type="PROSITE" id="PS50075"/>
    </source>
</evidence>
<dbReference type="PANTHER" id="PTHR45398">
    <property type="match status" value="1"/>
</dbReference>
<accession>A0A161JB48</accession>
<evidence type="ECO:0000256" key="6">
    <source>
        <dbReference type="SAM" id="MobiDB-lite"/>
    </source>
</evidence>
<feature type="region of interest" description="Disordered" evidence="6">
    <location>
        <begin position="1966"/>
        <end position="1993"/>
    </location>
</feature>
<evidence type="ECO:0000313" key="8">
    <source>
        <dbReference type="EMBL" id="AND38325.1"/>
    </source>
</evidence>
<dbReference type="Gene3D" id="3.30.559.10">
    <property type="entry name" value="Chloramphenicol acetyltransferase-like domain"/>
    <property type="match status" value="3"/>
</dbReference>
<dbReference type="SUPFAM" id="SSF56801">
    <property type="entry name" value="Acetyl-CoA synthetase-like"/>
    <property type="match status" value="1"/>
</dbReference>
<dbReference type="FunFam" id="3.40.50.980:FF:000001">
    <property type="entry name" value="Non-ribosomal peptide synthetase"/>
    <property type="match status" value="1"/>
</dbReference>
<dbReference type="GO" id="GO:0017000">
    <property type="term" value="P:antibiotic biosynthetic process"/>
    <property type="evidence" value="ECO:0007669"/>
    <property type="project" value="UniProtKB-KW"/>
</dbReference>
<dbReference type="SUPFAM" id="SSF52777">
    <property type="entry name" value="CoA-dependent acyltransferases"/>
    <property type="match status" value="6"/>
</dbReference>
<keyword evidence="5" id="KW-0045">Antibiotic biosynthesis</keyword>
<dbReference type="Gene3D" id="1.10.1200.10">
    <property type="entry name" value="ACP-like"/>
    <property type="match status" value="1"/>
</dbReference>
<evidence type="ECO:0000256" key="4">
    <source>
        <dbReference type="ARBA" id="ARBA00022553"/>
    </source>
</evidence>
<dbReference type="InterPro" id="IPR010060">
    <property type="entry name" value="NRPS_synth"/>
</dbReference>
<dbReference type="FunFam" id="1.10.1200.10:FF:000005">
    <property type="entry name" value="Nonribosomal peptide synthetase 1"/>
    <property type="match status" value="1"/>
</dbReference>
<dbReference type="InterPro" id="IPR023213">
    <property type="entry name" value="CAT-like_dom_sf"/>
</dbReference>
<evidence type="ECO:0000256" key="5">
    <source>
        <dbReference type="ARBA" id="ARBA00023194"/>
    </source>
</evidence>
<dbReference type="InterPro" id="IPR000873">
    <property type="entry name" value="AMP-dep_synth/lig_dom"/>
</dbReference>
<dbReference type="InterPro" id="IPR036736">
    <property type="entry name" value="ACP-like_sf"/>
</dbReference>
<dbReference type="InterPro" id="IPR010071">
    <property type="entry name" value="AA_adenyl_dom"/>
</dbReference>
<dbReference type="Gene3D" id="3.40.50.12780">
    <property type="entry name" value="N-terminal domain of ligase-like"/>
    <property type="match status" value="1"/>
</dbReference>
<evidence type="ECO:0000256" key="2">
    <source>
        <dbReference type="ARBA" id="ARBA00006432"/>
    </source>
</evidence>
<name>A0A161JB48_9BACI</name>
<dbReference type="PROSITE" id="PS00455">
    <property type="entry name" value="AMP_BINDING"/>
    <property type="match status" value="1"/>
</dbReference>
<dbReference type="NCBIfam" id="TIGR01733">
    <property type="entry name" value="AA-adenyl-dom"/>
    <property type="match status" value="1"/>
</dbReference>
<keyword evidence="3" id="KW-0596">Phosphopantetheine</keyword>
<dbReference type="GO" id="GO:0003824">
    <property type="term" value="F:catalytic activity"/>
    <property type="evidence" value="ECO:0007669"/>
    <property type="project" value="InterPro"/>
</dbReference>
<dbReference type="CDD" id="cd19534">
    <property type="entry name" value="E_NRPS"/>
    <property type="match status" value="1"/>
</dbReference>
<dbReference type="InterPro" id="IPR001242">
    <property type="entry name" value="Condensation_dom"/>
</dbReference>
<dbReference type="InterPro" id="IPR045851">
    <property type="entry name" value="AMP-bd_C_sf"/>
</dbReference>
<dbReference type="eggNOG" id="COG1020">
    <property type="taxonomic scope" value="Bacteria"/>
</dbReference>
<dbReference type="NCBIfam" id="TIGR01720">
    <property type="entry name" value="NRPS-para261"/>
    <property type="match status" value="1"/>
</dbReference>
<feature type="domain" description="Carrier" evidence="7">
    <location>
        <begin position="970"/>
        <end position="1044"/>
    </location>
</feature>